<name>A0A4Y2V3M4_ARAVE</name>
<sequence length="83" mass="9225">MTKTTPQLAPPSSLNFRTTPAGATGPPTRRIFSEIGFRIWNPPAPKPIPDHYTIVTSGAKSDFFFRCSQVSLTNRTYHTFPLS</sequence>
<organism evidence="3 4">
    <name type="scientific">Araneus ventricosus</name>
    <name type="common">Orbweaver spider</name>
    <name type="synonym">Epeira ventricosa</name>
    <dbReference type="NCBI Taxonomy" id="182803"/>
    <lineage>
        <taxon>Eukaryota</taxon>
        <taxon>Metazoa</taxon>
        <taxon>Ecdysozoa</taxon>
        <taxon>Arthropoda</taxon>
        <taxon>Chelicerata</taxon>
        <taxon>Arachnida</taxon>
        <taxon>Araneae</taxon>
        <taxon>Araneomorphae</taxon>
        <taxon>Entelegynae</taxon>
        <taxon>Araneoidea</taxon>
        <taxon>Araneidae</taxon>
        <taxon>Araneus</taxon>
    </lineage>
</organism>
<dbReference type="Proteomes" id="UP000499080">
    <property type="component" value="Unassembled WGS sequence"/>
</dbReference>
<evidence type="ECO:0000313" key="4">
    <source>
        <dbReference type="Proteomes" id="UP000499080"/>
    </source>
</evidence>
<feature type="compositionally biased region" description="Polar residues" evidence="1">
    <location>
        <begin position="1"/>
        <end position="16"/>
    </location>
</feature>
<reference evidence="3 4" key="1">
    <citation type="journal article" date="2019" name="Sci. Rep.">
        <title>Orb-weaving spider Araneus ventricosus genome elucidates the spidroin gene catalogue.</title>
        <authorList>
            <person name="Kono N."/>
            <person name="Nakamura H."/>
            <person name="Ohtoshi R."/>
            <person name="Moran D.A.P."/>
            <person name="Shinohara A."/>
            <person name="Yoshida Y."/>
            <person name="Fujiwara M."/>
            <person name="Mori M."/>
            <person name="Tomita M."/>
            <person name="Arakawa K."/>
        </authorList>
    </citation>
    <scope>NUCLEOTIDE SEQUENCE [LARGE SCALE GENOMIC DNA]</scope>
</reference>
<protein>
    <submittedName>
        <fullName evidence="3">Uncharacterized protein</fullName>
    </submittedName>
</protein>
<evidence type="ECO:0000313" key="2">
    <source>
        <dbReference type="EMBL" id="GBO19217.1"/>
    </source>
</evidence>
<gene>
    <name evidence="2" type="ORF">AVEN_165644_1</name>
    <name evidence="3" type="ORF">AVEN_173689_1</name>
</gene>
<evidence type="ECO:0000256" key="1">
    <source>
        <dbReference type="SAM" id="MobiDB-lite"/>
    </source>
</evidence>
<feature type="compositionally biased region" description="Low complexity" evidence="1">
    <location>
        <begin position="17"/>
        <end position="28"/>
    </location>
</feature>
<dbReference type="AlphaFoldDB" id="A0A4Y2V3M4"/>
<keyword evidence="4" id="KW-1185">Reference proteome</keyword>
<accession>A0A4Y2V3M4</accession>
<comment type="caution">
    <text evidence="3">The sequence shown here is derived from an EMBL/GenBank/DDBJ whole genome shotgun (WGS) entry which is preliminary data.</text>
</comment>
<dbReference type="EMBL" id="BGPR01042711">
    <property type="protein sequence ID" value="GBO19217.1"/>
    <property type="molecule type" value="Genomic_DNA"/>
</dbReference>
<evidence type="ECO:0000313" key="3">
    <source>
        <dbReference type="EMBL" id="GBO19218.1"/>
    </source>
</evidence>
<proteinExistence type="predicted"/>
<feature type="region of interest" description="Disordered" evidence="1">
    <location>
        <begin position="1"/>
        <end position="28"/>
    </location>
</feature>
<dbReference type="EMBL" id="BGPR01042712">
    <property type="protein sequence ID" value="GBO19218.1"/>
    <property type="molecule type" value="Genomic_DNA"/>
</dbReference>